<evidence type="ECO:0000313" key="2">
    <source>
        <dbReference type="EMBL" id="DAE04989.1"/>
    </source>
</evidence>
<protein>
    <submittedName>
        <fullName evidence="2">Uncharacterized protein</fullName>
    </submittedName>
</protein>
<reference evidence="2" key="1">
    <citation type="journal article" date="2021" name="Proc. Natl. Acad. Sci. U.S.A.">
        <title>A Catalog of Tens of Thousands of Viruses from Human Metagenomes Reveals Hidden Associations with Chronic Diseases.</title>
        <authorList>
            <person name="Tisza M.J."/>
            <person name="Buck C.B."/>
        </authorList>
    </citation>
    <scope>NUCLEOTIDE SEQUENCE</scope>
    <source>
        <strain evidence="2">CtO0R2</strain>
    </source>
</reference>
<feature type="region of interest" description="Disordered" evidence="1">
    <location>
        <begin position="1"/>
        <end position="32"/>
    </location>
</feature>
<accession>A0A8S5PEF4</accession>
<feature type="compositionally biased region" description="Basic and acidic residues" evidence="1">
    <location>
        <begin position="14"/>
        <end position="23"/>
    </location>
</feature>
<proteinExistence type="predicted"/>
<evidence type="ECO:0000256" key="1">
    <source>
        <dbReference type="SAM" id="MobiDB-lite"/>
    </source>
</evidence>
<organism evidence="2">
    <name type="scientific">Siphoviridae sp. ctO0R2</name>
    <dbReference type="NCBI Taxonomy" id="2825476"/>
    <lineage>
        <taxon>Viruses</taxon>
        <taxon>Duplodnaviria</taxon>
        <taxon>Heunggongvirae</taxon>
        <taxon>Uroviricota</taxon>
        <taxon>Caudoviricetes</taxon>
    </lineage>
</organism>
<sequence length="77" mass="8002">MAKFAPPNSHRNKTKSERKETHSGGDAVPGGSLGRFSGVTLCALCGSLWGVCVSGSISIPLPPCVALWAFLWASVMA</sequence>
<dbReference type="EMBL" id="BK015400">
    <property type="protein sequence ID" value="DAE04989.1"/>
    <property type="molecule type" value="Genomic_DNA"/>
</dbReference>
<name>A0A8S5PEF4_9CAUD</name>